<feature type="compositionally biased region" description="Polar residues" evidence="1">
    <location>
        <begin position="218"/>
        <end position="227"/>
    </location>
</feature>
<gene>
    <name evidence="2" type="ORF">GCM10009749_12160</name>
</gene>
<dbReference type="Proteomes" id="UP001500002">
    <property type="component" value="Unassembled WGS sequence"/>
</dbReference>
<evidence type="ECO:0000313" key="3">
    <source>
        <dbReference type="Proteomes" id="UP001500002"/>
    </source>
</evidence>
<evidence type="ECO:0000313" key="2">
    <source>
        <dbReference type="EMBL" id="GAA1805601.1"/>
    </source>
</evidence>
<keyword evidence="3" id="KW-1185">Reference proteome</keyword>
<reference evidence="2 3" key="1">
    <citation type="journal article" date="2019" name="Int. J. Syst. Evol. Microbiol.">
        <title>The Global Catalogue of Microorganisms (GCM) 10K type strain sequencing project: providing services to taxonomists for standard genome sequencing and annotation.</title>
        <authorList>
            <consortium name="The Broad Institute Genomics Platform"/>
            <consortium name="The Broad Institute Genome Sequencing Center for Infectious Disease"/>
            <person name="Wu L."/>
            <person name="Ma J."/>
        </authorList>
    </citation>
    <scope>NUCLEOTIDE SEQUENCE [LARGE SCALE GENOMIC DNA]</scope>
    <source>
        <strain evidence="2 3">JCM 14322</strain>
    </source>
</reference>
<evidence type="ECO:0008006" key="4">
    <source>
        <dbReference type="Google" id="ProtNLM"/>
    </source>
</evidence>
<name>A0ABN2M1R7_9MICO</name>
<accession>A0ABN2M1R7</accession>
<comment type="caution">
    <text evidence="2">The sequence shown here is derived from an EMBL/GenBank/DDBJ whole genome shotgun (WGS) entry which is preliminary data.</text>
</comment>
<dbReference type="PANTHER" id="PTHR36503:SF1">
    <property type="entry name" value="BLR2520 PROTEIN"/>
    <property type="match status" value="1"/>
</dbReference>
<dbReference type="EMBL" id="BAAANJ010000004">
    <property type="protein sequence ID" value="GAA1805601.1"/>
    <property type="molecule type" value="Genomic_DNA"/>
</dbReference>
<dbReference type="InterPro" id="IPR029068">
    <property type="entry name" value="Glyas_Bleomycin-R_OHBP_Dase"/>
</dbReference>
<sequence>MQAQLSIVRSCRSNRADIEKHGPKRANTVEDMNTTDTITITTIDSITLDVADPEAAARFYSDAFGLGSQVKVRASDAPTSGFRGFTVSLIVSQPADVAALFESAVAAGASVLKPVAKSLWGCGAAVQAPDGAIWKIATSAKKDTGPATRKIDNIIVLLGADDVPVSKRFYVDRGLAVGKSFGSYVDFATGSSPIGLGLYKRRALAKDAGVPAEGSGSHRVQINSDGGSFTDPDGFTWGTV</sequence>
<protein>
    <recommendedName>
        <fullName evidence="4">Glyoxalase</fullName>
    </recommendedName>
</protein>
<proteinExistence type="predicted"/>
<dbReference type="PANTHER" id="PTHR36503">
    <property type="entry name" value="BLR2520 PROTEIN"/>
    <property type="match status" value="1"/>
</dbReference>
<organism evidence="2 3">
    <name type="scientific">Agromyces neolithicus</name>
    <dbReference type="NCBI Taxonomy" id="269420"/>
    <lineage>
        <taxon>Bacteria</taxon>
        <taxon>Bacillati</taxon>
        <taxon>Actinomycetota</taxon>
        <taxon>Actinomycetes</taxon>
        <taxon>Micrococcales</taxon>
        <taxon>Microbacteriaceae</taxon>
        <taxon>Agromyces</taxon>
    </lineage>
</organism>
<feature type="region of interest" description="Disordered" evidence="1">
    <location>
        <begin position="210"/>
        <end position="240"/>
    </location>
</feature>
<dbReference type="SUPFAM" id="SSF54593">
    <property type="entry name" value="Glyoxalase/Bleomycin resistance protein/Dihydroxybiphenyl dioxygenase"/>
    <property type="match status" value="1"/>
</dbReference>
<dbReference type="Gene3D" id="3.10.180.10">
    <property type="entry name" value="2,3-Dihydroxybiphenyl 1,2-Dioxygenase, domain 1"/>
    <property type="match status" value="2"/>
</dbReference>
<evidence type="ECO:0000256" key="1">
    <source>
        <dbReference type="SAM" id="MobiDB-lite"/>
    </source>
</evidence>